<evidence type="ECO:0000313" key="5">
    <source>
        <dbReference type="Proteomes" id="UP000219050"/>
    </source>
</evidence>
<feature type="transmembrane region" description="Helical" evidence="2">
    <location>
        <begin position="70"/>
        <end position="92"/>
    </location>
</feature>
<feature type="transmembrane region" description="Helical" evidence="2">
    <location>
        <begin position="264"/>
        <end position="282"/>
    </location>
</feature>
<feature type="transmembrane region" description="Helical" evidence="2">
    <location>
        <begin position="213"/>
        <end position="231"/>
    </location>
</feature>
<dbReference type="InterPro" id="IPR000620">
    <property type="entry name" value="EamA_dom"/>
</dbReference>
<feature type="transmembrane region" description="Helical" evidence="2">
    <location>
        <begin position="151"/>
        <end position="170"/>
    </location>
</feature>
<feature type="transmembrane region" description="Helical" evidence="2">
    <location>
        <begin position="98"/>
        <end position="116"/>
    </location>
</feature>
<feature type="region of interest" description="Disordered" evidence="1">
    <location>
        <begin position="307"/>
        <end position="337"/>
    </location>
</feature>
<feature type="transmembrane region" description="Helical" evidence="2">
    <location>
        <begin position="238"/>
        <end position="258"/>
    </location>
</feature>
<dbReference type="RefSeq" id="WP_088662506.1">
    <property type="nucleotide sequence ID" value="NZ_CP021404.1"/>
</dbReference>
<dbReference type="GO" id="GO:0016020">
    <property type="term" value="C:membrane"/>
    <property type="evidence" value="ECO:0007669"/>
    <property type="project" value="InterPro"/>
</dbReference>
<name>A0A291LW04_9RHOB</name>
<dbReference type="AlphaFoldDB" id="A0A291LW04"/>
<dbReference type="PANTHER" id="PTHR22911:SF135">
    <property type="entry name" value="BLR4310 PROTEIN"/>
    <property type="match status" value="1"/>
</dbReference>
<evidence type="ECO:0000256" key="2">
    <source>
        <dbReference type="SAM" id="Phobius"/>
    </source>
</evidence>
<dbReference type="Proteomes" id="UP000219050">
    <property type="component" value="Chromosome"/>
</dbReference>
<dbReference type="EMBL" id="CP021404">
    <property type="protein sequence ID" value="ATI40889.1"/>
    <property type="molecule type" value="Genomic_DNA"/>
</dbReference>
<dbReference type="Gene3D" id="1.10.3730.20">
    <property type="match status" value="1"/>
</dbReference>
<feature type="transmembrane region" description="Helical" evidence="2">
    <location>
        <begin position="39"/>
        <end position="58"/>
    </location>
</feature>
<keyword evidence="2" id="KW-0812">Transmembrane</keyword>
<dbReference type="OrthoDB" id="7818056at2"/>
<keyword evidence="5" id="KW-1185">Reference proteome</keyword>
<organism evidence="4 5">
    <name type="scientific">Pacificitalea manganoxidans</name>
    <dbReference type="NCBI Taxonomy" id="1411902"/>
    <lineage>
        <taxon>Bacteria</taxon>
        <taxon>Pseudomonadati</taxon>
        <taxon>Pseudomonadota</taxon>
        <taxon>Alphaproteobacteria</taxon>
        <taxon>Rhodobacterales</taxon>
        <taxon>Paracoccaceae</taxon>
        <taxon>Pacificitalea</taxon>
    </lineage>
</organism>
<dbReference type="InterPro" id="IPR037185">
    <property type="entry name" value="EmrE-like"/>
</dbReference>
<feature type="domain" description="EamA" evidence="3">
    <location>
        <begin position="10"/>
        <end position="142"/>
    </location>
</feature>
<keyword evidence="2" id="KW-1133">Transmembrane helix</keyword>
<feature type="domain" description="EamA" evidence="3">
    <location>
        <begin position="151"/>
        <end position="280"/>
    </location>
</feature>
<keyword evidence="2" id="KW-0472">Membrane</keyword>
<feature type="transmembrane region" description="Helical" evidence="2">
    <location>
        <begin position="182"/>
        <end position="201"/>
    </location>
</feature>
<evidence type="ECO:0000256" key="1">
    <source>
        <dbReference type="SAM" id="MobiDB-lite"/>
    </source>
</evidence>
<feature type="transmembrane region" description="Helical" evidence="2">
    <location>
        <begin position="128"/>
        <end position="145"/>
    </location>
</feature>
<evidence type="ECO:0000313" key="4">
    <source>
        <dbReference type="EMBL" id="ATI40889.1"/>
    </source>
</evidence>
<gene>
    <name evidence="4" type="ORF">CBW24_01960</name>
</gene>
<sequence>MPGHPASNGRGALAGLAAFAVFASHDVVVKILGARFEPFQIVFFSVLFGFPIVTVMLMRDRTDGNLRPKHPYWSALRTAMAVITGLCVFYAFSTLPLAETYAILFSMPLLITMLAIPVLGEKVGWRRGLAVIVGLIGVIVVLQPGDTELTLGHLAAVIGAATGATAAVIVRKIGQDERAAVLLLYPMVANFVVMACFLPFVYKPVQLTELGGFGLMALLSFGGTLLQIAAYRLGSAVIVAPMQYSQIIWATLFGVLLFDEIPNMNTAIGAVIIIASGLYIVFREDRKSGSGTPVLRSRSRFGVPMGAPRVSVMQRLSQRRRTPRGEGAAAPLSPPAE</sequence>
<reference evidence="4 5" key="1">
    <citation type="submission" date="2017-05" db="EMBL/GenBank/DDBJ databases">
        <title>Comparative genomic and metabolic analysis of manganese-oxidizing mechanisms in Celeribater manganoxidans DY25T: its adaption to the environment of polymetallic nodule.</title>
        <authorList>
            <person name="Wang X."/>
        </authorList>
    </citation>
    <scope>NUCLEOTIDE SEQUENCE [LARGE SCALE GENOMIC DNA]</scope>
    <source>
        <strain evidence="4 5">DY25</strain>
    </source>
</reference>
<dbReference type="Pfam" id="PF00892">
    <property type="entry name" value="EamA"/>
    <property type="match status" value="2"/>
</dbReference>
<dbReference type="KEGG" id="cmag:CBW24_01960"/>
<proteinExistence type="predicted"/>
<evidence type="ECO:0000259" key="3">
    <source>
        <dbReference type="Pfam" id="PF00892"/>
    </source>
</evidence>
<dbReference type="SUPFAM" id="SSF103481">
    <property type="entry name" value="Multidrug resistance efflux transporter EmrE"/>
    <property type="match status" value="2"/>
</dbReference>
<protein>
    <submittedName>
        <fullName evidence="4">EamA family transporter</fullName>
    </submittedName>
</protein>
<accession>A0A291LW04</accession>
<dbReference type="PANTHER" id="PTHR22911">
    <property type="entry name" value="ACYL-MALONYL CONDENSING ENZYME-RELATED"/>
    <property type="match status" value="1"/>
</dbReference>